<organism evidence="8 9">
    <name type="scientific">Leptotrombidium deliense</name>
    <dbReference type="NCBI Taxonomy" id="299467"/>
    <lineage>
        <taxon>Eukaryota</taxon>
        <taxon>Metazoa</taxon>
        <taxon>Ecdysozoa</taxon>
        <taxon>Arthropoda</taxon>
        <taxon>Chelicerata</taxon>
        <taxon>Arachnida</taxon>
        <taxon>Acari</taxon>
        <taxon>Acariformes</taxon>
        <taxon>Trombidiformes</taxon>
        <taxon>Prostigmata</taxon>
        <taxon>Anystina</taxon>
        <taxon>Parasitengona</taxon>
        <taxon>Trombiculoidea</taxon>
        <taxon>Trombiculidae</taxon>
        <taxon>Leptotrombidium</taxon>
    </lineage>
</organism>
<dbReference type="EMBL" id="NCKV01022516">
    <property type="protein sequence ID" value="RWS19817.1"/>
    <property type="molecule type" value="Genomic_DNA"/>
</dbReference>
<accession>A0A443RWS6</accession>
<comment type="similarity">
    <text evidence="2">Belongs to the ABC transporter superfamily. ABCG family. Eye pigment precursor importer (TC 3.A.1.204) subfamily.</text>
</comment>
<evidence type="ECO:0000313" key="9">
    <source>
        <dbReference type="Proteomes" id="UP000288716"/>
    </source>
</evidence>
<dbReference type="STRING" id="299467.A0A443RWS6"/>
<dbReference type="GO" id="GO:0016887">
    <property type="term" value="F:ATP hydrolysis activity"/>
    <property type="evidence" value="ECO:0007669"/>
    <property type="project" value="InterPro"/>
</dbReference>
<keyword evidence="5" id="KW-1133">Transmembrane helix</keyword>
<dbReference type="Pfam" id="PF00005">
    <property type="entry name" value="ABC_tran"/>
    <property type="match status" value="1"/>
</dbReference>
<sequence>MRLNSDIRQLQISLNGTLGRNEERYSIKMKNAIAWSDLDVFVSNERKWFRNEKNLQILKNISGRAESGELFAVLGASGSGKTTLLNVLSGRNTDGYKIDGKVNVNGRVTKQNTLKFISGYVQQNDLFMDTFTVYEHLVFQVSTSIRLPFRVLMLYNSDCT</sequence>
<proteinExistence type="inferred from homology"/>
<evidence type="ECO:0000313" key="8">
    <source>
        <dbReference type="EMBL" id="RWS19817.1"/>
    </source>
</evidence>
<dbReference type="VEuPathDB" id="VectorBase:LDEU012223"/>
<gene>
    <name evidence="8" type="ORF">B4U80_02877</name>
</gene>
<dbReference type="SUPFAM" id="SSF52540">
    <property type="entry name" value="P-loop containing nucleoside triphosphate hydrolases"/>
    <property type="match status" value="1"/>
</dbReference>
<dbReference type="OrthoDB" id="6716308at2759"/>
<comment type="subcellular location">
    <subcellularLocation>
        <location evidence="1">Membrane</location>
        <topology evidence="1">Multi-pass membrane protein</topology>
    </subcellularLocation>
</comment>
<reference evidence="8 9" key="1">
    <citation type="journal article" date="2018" name="Gigascience">
        <title>Genomes of trombidid mites reveal novel predicted allergens and laterally-transferred genes associated with secondary metabolism.</title>
        <authorList>
            <person name="Dong X."/>
            <person name="Chaisiri K."/>
            <person name="Xia D."/>
            <person name="Armstrong S.D."/>
            <person name="Fang Y."/>
            <person name="Donnelly M.J."/>
            <person name="Kadowaki T."/>
            <person name="McGarry J.W."/>
            <person name="Darby A.C."/>
            <person name="Makepeace B.L."/>
        </authorList>
    </citation>
    <scope>NUCLEOTIDE SEQUENCE [LARGE SCALE GENOMIC DNA]</scope>
    <source>
        <strain evidence="8">UoL-UT</strain>
    </source>
</reference>
<keyword evidence="4" id="KW-0812">Transmembrane</keyword>
<dbReference type="InterPro" id="IPR003439">
    <property type="entry name" value="ABC_transporter-like_ATP-bd"/>
</dbReference>
<dbReference type="GO" id="GO:0042626">
    <property type="term" value="F:ATPase-coupled transmembrane transporter activity"/>
    <property type="evidence" value="ECO:0007669"/>
    <property type="project" value="TreeGrafter"/>
</dbReference>
<dbReference type="GO" id="GO:0005524">
    <property type="term" value="F:ATP binding"/>
    <property type="evidence" value="ECO:0007669"/>
    <property type="project" value="InterPro"/>
</dbReference>
<evidence type="ECO:0000256" key="5">
    <source>
        <dbReference type="ARBA" id="ARBA00022989"/>
    </source>
</evidence>
<dbReference type="InterPro" id="IPR050352">
    <property type="entry name" value="ABCG_transporters"/>
</dbReference>
<protein>
    <submittedName>
        <fullName evidence="8">ABC transporter sub-family G-like protein 22</fullName>
    </submittedName>
</protein>
<keyword evidence="3" id="KW-0813">Transport</keyword>
<dbReference type="PANTHER" id="PTHR48041">
    <property type="entry name" value="ABC TRANSPORTER G FAMILY MEMBER 28"/>
    <property type="match status" value="1"/>
</dbReference>
<dbReference type="AlphaFoldDB" id="A0A443RWS6"/>
<feature type="domain" description="ABC transporter" evidence="7">
    <location>
        <begin position="58"/>
        <end position="136"/>
    </location>
</feature>
<evidence type="ECO:0000256" key="2">
    <source>
        <dbReference type="ARBA" id="ARBA00005814"/>
    </source>
</evidence>
<evidence type="ECO:0000256" key="4">
    <source>
        <dbReference type="ARBA" id="ARBA00022692"/>
    </source>
</evidence>
<keyword evidence="9" id="KW-1185">Reference proteome</keyword>
<evidence type="ECO:0000256" key="3">
    <source>
        <dbReference type="ARBA" id="ARBA00022448"/>
    </source>
</evidence>
<evidence type="ECO:0000256" key="6">
    <source>
        <dbReference type="ARBA" id="ARBA00023136"/>
    </source>
</evidence>
<dbReference type="InterPro" id="IPR027417">
    <property type="entry name" value="P-loop_NTPase"/>
</dbReference>
<dbReference type="Gene3D" id="3.40.50.300">
    <property type="entry name" value="P-loop containing nucleotide triphosphate hydrolases"/>
    <property type="match status" value="1"/>
</dbReference>
<keyword evidence="6" id="KW-0472">Membrane</keyword>
<evidence type="ECO:0000256" key="1">
    <source>
        <dbReference type="ARBA" id="ARBA00004141"/>
    </source>
</evidence>
<dbReference type="PANTHER" id="PTHR48041:SF139">
    <property type="entry name" value="PROTEIN SCARLET"/>
    <property type="match status" value="1"/>
</dbReference>
<dbReference type="GO" id="GO:0005886">
    <property type="term" value="C:plasma membrane"/>
    <property type="evidence" value="ECO:0007669"/>
    <property type="project" value="TreeGrafter"/>
</dbReference>
<name>A0A443RWS6_9ACAR</name>
<dbReference type="Proteomes" id="UP000288716">
    <property type="component" value="Unassembled WGS sequence"/>
</dbReference>
<evidence type="ECO:0000259" key="7">
    <source>
        <dbReference type="Pfam" id="PF00005"/>
    </source>
</evidence>
<comment type="caution">
    <text evidence="8">The sequence shown here is derived from an EMBL/GenBank/DDBJ whole genome shotgun (WGS) entry which is preliminary data.</text>
</comment>